<evidence type="ECO:0008006" key="4">
    <source>
        <dbReference type="Google" id="ProtNLM"/>
    </source>
</evidence>
<reference evidence="2 3" key="1">
    <citation type="submission" date="2017-06" db="EMBL/GenBank/DDBJ databases">
        <title>Comparative genomic analysis of Ambrosia Fusariam Clade fungi.</title>
        <authorList>
            <person name="Stajich J.E."/>
            <person name="Carrillo J."/>
            <person name="Kijimoto T."/>
            <person name="Eskalen A."/>
            <person name="O'Donnell K."/>
            <person name="Kasson M."/>
        </authorList>
    </citation>
    <scope>NUCLEOTIDE SEQUENCE [LARGE SCALE GENOMIC DNA]</scope>
    <source>
        <strain evidence="2 3">NRRL62606</strain>
    </source>
</reference>
<dbReference type="AlphaFoldDB" id="A0A428PTB8"/>
<gene>
    <name evidence="2" type="ORF">CEP51_014418</name>
</gene>
<dbReference type="EMBL" id="NKCL01000670">
    <property type="protein sequence ID" value="RSL56329.1"/>
    <property type="molecule type" value="Genomic_DNA"/>
</dbReference>
<keyword evidence="1" id="KW-0732">Signal</keyword>
<protein>
    <recommendedName>
        <fullName evidence="4">Extracellular membrane protein CFEM domain-containing protein</fullName>
    </recommendedName>
</protein>
<comment type="caution">
    <text evidence="2">The sequence shown here is derived from an EMBL/GenBank/DDBJ whole genome shotgun (WGS) entry which is preliminary data.</text>
</comment>
<proteinExistence type="predicted"/>
<sequence length="94" mass="10321">MKYPIVLALLAAAGVCAQTSGCAEQTKVARCLEAAAKPAGCEDNERCLCGVYKEISACYIPCPDGDHAVEAEKQVNVYCEVKRKRSFKEWFSRE</sequence>
<evidence type="ECO:0000313" key="2">
    <source>
        <dbReference type="EMBL" id="RSL56329.1"/>
    </source>
</evidence>
<evidence type="ECO:0000256" key="1">
    <source>
        <dbReference type="SAM" id="SignalP"/>
    </source>
</evidence>
<feature type="signal peptide" evidence="1">
    <location>
        <begin position="1"/>
        <end position="17"/>
    </location>
</feature>
<organism evidence="2 3">
    <name type="scientific">Fusarium floridanum</name>
    <dbReference type="NCBI Taxonomy" id="1325733"/>
    <lineage>
        <taxon>Eukaryota</taxon>
        <taxon>Fungi</taxon>
        <taxon>Dikarya</taxon>
        <taxon>Ascomycota</taxon>
        <taxon>Pezizomycotina</taxon>
        <taxon>Sordariomycetes</taxon>
        <taxon>Hypocreomycetidae</taxon>
        <taxon>Hypocreales</taxon>
        <taxon>Nectriaceae</taxon>
        <taxon>Fusarium</taxon>
        <taxon>Fusarium solani species complex</taxon>
    </lineage>
</organism>
<evidence type="ECO:0000313" key="3">
    <source>
        <dbReference type="Proteomes" id="UP000287972"/>
    </source>
</evidence>
<feature type="chain" id="PRO_5019275145" description="Extracellular membrane protein CFEM domain-containing protein" evidence="1">
    <location>
        <begin position="18"/>
        <end position="94"/>
    </location>
</feature>
<accession>A0A428PTB8</accession>
<dbReference type="Proteomes" id="UP000287972">
    <property type="component" value="Unassembled WGS sequence"/>
</dbReference>
<name>A0A428PTB8_9HYPO</name>
<keyword evidence="3" id="KW-1185">Reference proteome</keyword>